<dbReference type="GO" id="GO:0006865">
    <property type="term" value="P:amino acid transport"/>
    <property type="evidence" value="ECO:0007669"/>
    <property type="project" value="UniProtKB-KW"/>
</dbReference>
<comment type="caution">
    <text evidence="6">The sequence shown here is derived from an EMBL/GenBank/DDBJ whole genome shotgun (WGS) entry which is preliminary data.</text>
</comment>
<dbReference type="AlphaFoldDB" id="A0A8B2P0U8"/>
<dbReference type="OrthoDB" id="5794591at2"/>
<evidence type="ECO:0000313" key="6">
    <source>
        <dbReference type="EMBL" id="RAI04075.1"/>
    </source>
</evidence>
<feature type="chain" id="PRO_5032981217" evidence="4">
    <location>
        <begin position="23"/>
        <end position="403"/>
    </location>
</feature>
<dbReference type="RefSeq" id="WP_111343255.1">
    <property type="nucleotide sequence ID" value="NZ_JAIWKD010000001.1"/>
</dbReference>
<evidence type="ECO:0000256" key="1">
    <source>
        <dbReference type="ARBA" id="ARBA00010062"/>
    </source>
</evidence>
<name>A0A8B2P0U8_9HYPH</name>
<protein>
    <submittedName>
        <fullName evidence="6">ABC transporter permease</fullName>
    </submittedName>
</protein>
<keyword evidence="2 4" id="KW-0732">Signal</keyword>
<dbReference type="SUPFAM" id="SSF53822">
    <property type="entry name" value="Periplasmic binding protein-like I"/>
    <property type="match status" value="1"/>
</dbReference>
<dbReference type="Gene3D" id="3.40.50.2300">
    <property type="match status" value="2"/>
</dbReference>
<accession>A0A8B2P0U8</accession>
<gene>
    <name evidence="6" type="ORF">DLJ53_06370</name>
</gene>
<dbReference type="EMBL" id="QHHQ01000001">
    <property type="protein sequence ID" value="RAI04075.1"/>
    <property type="molecule type" value="Genomic_DNA"/>
</dbReference>
<keyword evidence="7" id="KW-1185">Reference proteome</keyword>
<evidence type="ECO:0000259" key="5">
    <source>
        <dbReference type="Pfam" id="PF13458"/>
    </source>
</evidence>
<dbReference type="CDD" id="cd06327">
    <property type="entry name" value="PBP1_SBP-like"/>
    <property type="match status" value="1"/>
</dbReference>
<dbReference type="Proteomes" id="UP000249590">
    <property type="component" value="Unassembled WGS sequence"/>
</dbReference>
<evidence type="ECO:0000313" key="7">
    <source>
        <dbReference type="Proteomes" id="UP000249590"/>
    </source>
</evidence>
<feature type="signal peptide" evidence="4">
    <location>
        <begin position="1"/>
        <end position="22"/>
    </location>
</feature>
<feature type="domain" description="Leucine-binding protein" evidence="5">
    <location>
        <begin position="29"/>
        <end position="366"/>
    </location>
</feature>
<dbReference type="InterPro" id="IPR051010">
    <property type="entry name" value="BCAA_transport"/>
</dbReference>
<organism evidence="6 7">
    <name type="scientific">Acuticoccus sediminis</name>
    <dbReference type="NCBI Taxonomy" id="2184697"/>
    <lineage>
        <taxon>Bacteria</taxon>
        <taxon>Pseudomonadati</taxon>
        <taxon>Pseudomonadota</taxon>
        <taxon>Alphaproteobacteria</taxon>
        <taxon>Hyphomicrobiales</taxon>
        <taxon>Amorphaceae</taxon>
        <taxon>Acuticoccus</taxon>
    </lineage>
</organism>
<reference evidence="6 7" key="1">
    <citation type="submission" date="2018-05" db="EMBL/GenBank/DDBJ databases">
        <title>Acuticoccus sediminis sp. nov., isolated from deep-sea sediment of Indian Ocean.</title>
        <authorList>
            <person name="Liu X."/>
            <person name="Lai Q."/>
            <person name="Du Y."/>
            <person name="Sun F."/>
            <person name="Zhang X."/>
            <person name="Wang S."/>
            <person name="Shao Z."/>
        </authorList>
    </citation>
    <scope>NUCLEOTIDE SEQUENCE [LARGE SCALE GENOMIC DNA]</scope>
    <source>
        <strain evidence="6 7">PTG4-2</strain>
    </source>
</reference>
<keyword evidence="3" id="KW-0029">Amino-acid transport</keyword>
<sequence length="403" mass="42489">MGLKKVLLAGVAGLAMTMSAHAQYSNDGITLGVLTDMSGVYADVGGQGSVVAAQMAIEDFGGTFNGQPIKLLSADHQNKADIGANIARQWADTDGVDAIFDILNSAVGLAVQQVATEKNIVSMNSGAATTALTNEQCSPNGVHYVYDTYALATGTGGAMVKEGGKSWFFITADYAFGHALEADTSNAVKGAGGEVLGSVRAPLSNQDFSSFLLQAQASGADVIGLANAGGDTVNSIKQAQEFGIVAAGQKLAGLLIFLTDIHALGLETTAGLTITTGWYWDLNDDTRAFAKRYSEKMGGSMPTMVHAGVYSSIMNYLKAAEEAGTDDGKKVVEQLRKMEINDVFAQGGKIREDGLHFHDMYLAQIKSPSESKGPWDYYNIVTKIPAAEAYQALEDVRCPLLKK</sequence>
<dbReference type="PANTHER" id="PTHR30483:SF6">
    <property type="entry name" value="PERIPLASMIC BINDING PROTEIN OF ABC TRANSPORTER FOR NATURAL AMINO ACIDS"/>
    <property type="match status" value="1"/>
</dbReference>
<evidence type="ECO:0000256" key="3">
    <source>
        <dbReference type="ARBA" id="ARBA00022970"/>
    </source>
</evidence>
<comment type="similarity">
    <text evidence="1">Belongs to the leucine-binding protein family.</text>
</comment>
<dbReference type="Pfam" id="PF13458">
    <property type="entry name" value="Peripla_BP_6"/>
    <property type="match status" value="1"/>
</dbReference>
<dbReference type="InterPro" id="IPR028081">
    <property type="entry name" value="Leu-bd"/>
</dbReference>
<evidence type="ECO:0000256" key="4">
    <source>
        <dbReference type="SAM" id="SignalP"/>
    </source>
</evidence>
<dbReference type="InterPro" id="IPR028082">
    <property type="entry name" value="Peripla_BP_I"/>
</dbReference>
<dbReference type="PANTHER" id="PTHR30483">
    <property type="entry name" value="LEUCINE-SPECIFIC-BINDING PROTEIN"/>
    <property type="match status" value="1"/>
</dbReference>
<proteinExistence type="inferred from homology"/>
<evidence type="ECO:0000256" key="2">
    <source>
        <dbReference type="ARBA" id="ARBA00022729"/>
    </source>
</evidence>
<keyword evidence="3" id="KW-0813">Transport</keyword>